<evidence type="ECO:0000256" key="4">
    <source>
        <dbReference type="ARBA" id="ARBA00022741"/>
    </source>
</evidence>
<keyword evidence="3" id="KW-0479">Metal-binding</keyword>
<dbReference type="InterPro" id="IPR013785">
    <property type="entry name" value="Aldolase_TIM"/>
</dbReference>
<dbReference type="GO" id="GO:0061798">
    <property type="term" value="F:GTP 3',8'-cyclase activity"/>
    <property type="evidence" value="ECO:0007669"/>
    <property type="project" value="TreeGrafter"/>
</dbReference>
<keyword evidence="6" id="KW-0411">Iron-sulfur</keyword>
<dbReference type="GO" id="GO:0051539">
    <property type="term" value="F:4 iron, 4 sulfur cluster binding"/>
    <property type="evidence" value="ECO:0007669"/>
    <property type="project" value="UniProtKB-KW"/>
</dbReference>
<dbReference type="SFLD" id="SFLDG01386">
    <property type="entry name" value="main_SPASM_domain-containing"/>
    <property type="match status" value="1"/>
</dbReference>
<sequence length="346" mass="38468">MFFYPLPSGLGRSMVARRGKGMKLLDNYGRLIKDLRISITPRCNLHCLYCHPLGLEMAEPPGTLTVEEVDHFLEAASLLGLSAVRFTGGEPLVRKELPQMIERARSKEGIEDVAITTNGLLFAKRAKELIQAGLNRVNISLDAITPEVFTRITRGGKVERVLEAIETALELGLHPVKLNAVVIRGMNEEEVVPLASLSLDRPLHMRYIEYMHLDNSDPEEYRRRFVSGKEIRARIEAVFGPLEPVPHDPTSPARVFRIPGAQGTLGFINPVTEPFCSNCSRLRLTSDKKLRPCLLTDLEMDISWAFAAEEPVEALVDAILIATNRKPAFGNTLPTLRKRVMLGIGG</sequence>
<evidence type="ECO:0000256" key="8">
    <source>
        <dbReference type="ARBA" id="ARBA00023150"/>
    </source>
</evidence>
<evidence type="ECO:0000259" key="10">
    <source>
        <dbReference type="PROSITE" id="PS51918"/>
    </source>
</evidence>
<keyword evidence="8" id="KW-0501">Molybdenum cofactor biosynthesis</keyword>
<dbReference type="CDD" id="cd01335">
    <property type="entry name" value="Radical_SAM"/>
    <property type="match status" value="1"/>
</dbReference>
<evidence type="ECO:0000256" key="1">
    <source>
        <dbReference type="ARBA" id="ARBA00022485"/>
    </source>
</evidence>
<evidence type="ECO:0000256" key="6">
    <source>
        <dbReference type="ARBA" id="ARBA00023014"/>
    </source>
</evidence>
<evidence type="ECO:0000313" key="12">
    <source>
        <dbReference type="Proteomes" id="UP000288082"/>
    </source>
</evidence>
<evidence type="ECO:0000256" key="7">
    <source>
        <dbReference type="ARBA" id="ARBA00023134"/>
    </source>
</evidence>
<evidence type="ECO:0000313" key="11">
    <source>
        <dbReference type="EMBL" id="RTH02197.1"/>
    </source>
</evidence>
<dbReference type="InterPro" id="IPR058240">
    <property type="entry name" value="rSAM_sf"/>
</dbReference>
<dbReference type="PANTHER" id="PTHR22960:SF0">
    <property type="entry name" value="MOLYBDENUM COFACTOR BIOSYNTHESIS PROTEIN 1"/>
    <property type="match status" value="1"/>
</dbReference>
<dbReference type="PANTHER" id="PTHR22960">
    <property type="entry name" value="MOLYBDOPTERIN COFACTOR SYNTHESIS PROTEIN A"/>
    <property type="match status" value="1"/>
</dbReference>
<gene>
    <name evidence="11" type="primary">moaA</name>
    <name evidence="11" type="ORF">CSW50_08040</name>
</gene>
<dbReference type="InterPro" id="IPR006638">
    <property type="entry name" value="Elp3/MiaA/NifB-like_rSAM"/>
</dbReference>
<dbReference type="InterPro" id="IPR010505">
    <property type="entry name" value="MoaA_twitch"/>
</dbReference>
<dbReference type="GO" id="GO:0046872">
    <property type="term" value="F:metal ion binding"/>
    <property type="evidence" value="ECO:0007669"/>
    <property type="project" value="UniProtKB-KW"/>
</dbReference>
<keyword evidence="4" id="KW-0547">Nucleotide-binding</keyword>
<protein>
    <submittedName>
        <fullName evidence="11">GTP 3',8-cyclase MoaA</fullName>
    </submittedName>
</protein>
<keyword evidence="2" id="KW-0949">S-adenosyl-L-methionine</keyword>
<dbReference type="Proteomes" id="UP000288082">
    <property type="component" value="Unassembled WGS sequence"/>
</dbReference>
<keyword evidence="9" id="KW-0456">Lyase</keyword>
<keyword evidence="7" id="KW-0342">GTP-binding</keyword>
<evidence type="ECO:0000256" key="3">
    <source>
        <dbReference type="ARBA" id="ARBA00022723"/>
    </source>
</evidence>
<feature type="domain" description="Radical SAM core" evidence="10">
    <location>
        <begin position="27"/>
        <end position="242"/>
    </location>
</feature>
<reference evidence="11 12" key="1">
    <citation type="journal article" date="2019" name="Extremophiles">
        <title>Biogeography of thermophiles and predominance of Thermus scotoductus in domestic water heaters.</title>
        <authorList>
            <person name="Wilpiszeski R.L."/>
            <person name="Zhang Z."/>
            <person name="House C.H."/>
        </authorList>
    </citation>
    <scope>NUCLEOTIDE SEQUENCE [LARGE SCALE GENOMIC DNA]</scope>
    <source>
        <strain evidence="11 12">38_S38</strain>
    </source>
</reference>
<proteinExistence type="predicted"/>
<dbReference type="Pfam" id="PF04055">
    <property type="entry name" value="Radical_SAM"/>
    <property type="match status" value="1"/>
</dbReference>
<dbReference type="InterPro" id="IPR013483">
    <property type="entry name" value="MoaA"/>
</dbReference>
<comment type="caution">
    <text evidence="11">The sequence shown here is derived from an EMBL/GenBank/DDBJ whole genome shotgun (WGS) entry which is preliminary data.</text>
</comment>
<organism evidence="11 12">
    <name type="scientific">Thermus scotoductus</name>
    <dbReference type="NCBI Taxonomy" id="37636"/>
    <lineage>
        <taxon>Bacteria</taxon>
        <taxon>Thermotogati</taxon>
        <taxon>Deinococcota</taxon>
        <taxon>Deinococci</taxon>
        <taxon>Thermales</taxon>
        <taxon>Thermaceae</taxon>
        <taxon>Thermus</taxon>
    </lineage>
</organism>
<dbReference type="Pfam" id="PF06463">
    <property type="entry name" value="Mob_synth_C"/>
    <property type="match status" value="1"/>
</dbReference>
<dbReference type="AlphaFoldDB" id="A0A430R4C7"/>
<dbReference type="Gene3D" id="3.20.20.70">
    <property type="entry name" value="Aldolase class I"/>
    <property type="match status" value="1"/>
</dbReference>
<dbReference type="InterPro" id="IPR040064">
    <property type="entry name" value="MoaA-like"/>
</dbReference>
<dbReference type="SUPFAM" id="SSF102114">
    <property type="entry name" value="Radical SAM enzymes"/>
    <property type="match status" value="1"/>
</dbReference>
<dbReference type="SFLD" id="SFLDG01383">
    <property type="entry name" value="cyclic_pyranopterin_phosphate"/>
    <property type="match status" value="1"/>
</dbReference>
<keyword evidence="5" id="KW-0408">Iron</keyword>
<name>A0A430R4C7_THESC</name>
<dbReference type="SMART" id="SM00729">
    <property type="entry name" value="Elp3"/>
    <property type="match status" value="1"/>
</dbReference>
<dbReference type="GO" id="GO:0006777">
    <property type="term" value="P:Mo-molybdopterin cofactor biosynthetic process"/>
    <property type="evidence" value="ECO:0007669"/>
    <property type="project" value="UniProtKB-KW"/>
</dbReference>
<dbReference type="SFLD" id="SFLDS00029">
    <property type="entry name" value="Radical_SAM"/>
    <property type="match status" value="1"/>
</dbReference>
<keyword evidence="1" id="KW-0004">4Fe-4S</keyword>
<evidence type="ECO:0000256" key="9">
    <source>
        <dbReference type="ARBA" id="ARBA00023239"/>
    </source>
</evidence>
<dbReference type="InterPro" id="IPR007197">
    <property type="entry name" value="rSAM"/>
</dbReference>
<dbReference type="InterPro" id="IPR050105">
    <property type="entry name" value="MoCo_biosynth_MoaA/MoaC"/>
</dbReference>
<dbReference type="PROSITE" id="PS51918">
    <property type="entry name" value="RADICAL_SAM"/>
    <property type="match status" value="1"/>
</dbReference>
<evidence type="ECO:0000256" key="2">
    <source>
        <dbReference type="ARBA" id="ARBA00022691"/>
    </source>
</evidence>
<dbReference type="GO" id="GO:0005525">
    <property type="term" value="F:GTP binding"/>
    <property type="evidence" value="ECO:0007669"/>
    <property type="project" value="UniProtKB-KW"/>
</dbReference>
<accession>A0A430R4C7</accession>
<dbReference type="CDD" id="cd21117">
    <property type="entry name" value="Twitch_MoaA"/>
    <property type="match status" value="1"/>
</dbReference>
<dbReference type="NCBIfam" id="NF001199">
    <property type="entry name" value="PRK00164.2-1"/>
    <property type="match status" value="1"/>
</dbReference>
<dbReference type="NCBIfam" id="TIGR02666">
    <property type="entry name" value="moaA"/>
    <property type="match status" value="1"/>
</dbReference>
<dbReference type="SFLD" id="SFLDG01067">
    <property type="entry name" value="SPASM/twitch_domain_containing"/>
    <property type="match status" value="1"/>
</dbReference>
<evidence type="ECO:0000256" key="5">
    <source>
        <dbReference type="ARBA" id="ARBA00023004"/>
    </source>
</evidence>
<dbReference type="EMBL" id="PELM01000255">
    <property type="protein sequence ID" value="RTH02197.1"/>
    <property type="molecule type" value="Genomic_DNA"/>
</dbReference>
<dbReference type="GO" id="GO:0061799">
    <property type="term" value="F:cyclic pyranopterin monophosphate synthase activity"/>
    <property type="evidence" value="ECO:0007669"/>
    <property type="project" value="TreeGrafter"/>
</dbReference>